<comment type="caution">
    <text evidence="3">The sequence shown here is derived from an EMBL/GenBank/DDBJ whole genome shotgun (WGS) entry which is preliminary data.</text>
</comment>
<protein>
    <submittedName>
        <fullName evidence="3">Uncharacterized protein</fullName>
    </submittedName>
</protein>
<proteinExistence type="predicted"/>
<evidence type="ECO:0000313" key="3">
    <source>
        <dbReference type="EMBL" id="OLQ10962.1"/>
    </source>
</evidence>
<sequence length="628" mass="70462">MKAVAESMCQSAGLSATLLLLSWLSLKAIMADAQMEESLSAQARQELEMVFSGRPSEDKSEKEKEKEDAQEPEDGRRPKWRRDESKGKGPSSNSWENWSQGKRHWSEQQKSKESSKAEDPQTQELLRCLVKMSVRHEQELMRIRPDVGFIAFCDTSDLGCMGMLREVALSWSDLFSQGKVNTALKTMLVMSMMKDMKERAENVLREEDQLQRCFTVGWLKEGATGLDPVWVYHTWNAKEKKQEVASTPPLKHSDVLKLLDVLLEHLPRDGVVTRFNTTKRLDLMKEFKTEVVPMMLQLSLRGASAQLCYDAMKALSGNAAMKLQGVRWRPERAQKPPLAKALEEAYLATSFCDWALSWLMELTGTAVGRLKAEAWEGTWQARLANPDRCTDEGTLLLAVPLPISGSTLQSLIDSWHVQYSRHAVAKHKGILFLQLERYSPALAKNLSEIRIRPGDQLAVPVFAETTGLSTLHESFQVAVIIYHLGDSFPYASQNTCKWLRTRNEIFKMARELLDGVSWGSFCEFAFQLSQSSGHDGIIAFPLPCLRAVDAVTDAEALAESFLQEDGREVAEGRVFRLGLYCKGGFMGVSKTSWSHVAVGRLLNAAVLTTFRGDFLIWASLGGAWPTQD</sequence>
<gene>
    <name evidence="3" type="ORF">AK812_SmicGene5292</name>
</gene>
<feature type="signal peptide" evidence="2">
    <location>
        <begin position="1"/>
        <end position="33"/>
    </location>
</feature>
<accession>A0A1Q9EU61</accession>
<evidence type="ECO:0000313" key="4">
    <source>
        <dbReference type="Proteomes" id="UP000186817"/>
    </source>
</evidence>
<evidence type="ECO:0000256" key="2">
    <source>
        <dbReference type="SAM" id="SignalP"/>
    </source>
</evidence>
<dbReference type="EMBL" id="LSRX01000068">
    <property type="protein sequence ID" value="OLQ10962.1"/>
    <property type="molecule type" value="Genomic_DNA"/>
</dbReference>
<evidence type="ECO:0000256" key="1">
    <source>
        <dbReference type="SAM" id="MobiDB-lite"/>
    </source>
</evidence>
<feature type="region of interest" description="Disordered" evidence="1">
    <location>
        <begin position="52"/>
        <end position="122"/>
    </location>
</feature>
<keyword evidence="4" id="KW-1185">Reference proteome</keyword>
<feature type="compositionally biased region" description="Polar residues" evidence="1">
    <location>
        <begin position="90"/>
        <end position="100"/>
    </location>
</feature>
<dbReference type="Proteomes" id="UP000186817">
    <property type="component" value="Unassembled WGS sequence"/>
</dbReference>
<feature type="compositionally biased region" description="Basic and acidic residues" evidence="1">
    <location>
        <begin position="104"/>
        <end position="119"/>
    </location>
</feature>
<organism evidence="3 4">
    <name type="scientific">Symbiodinium microadriaticum</name>
    <name type="common">Dinoflagellate</name>
    <name type="synonym">Zooxanthella microadriatica</name>
    <dbReference type="NCBI Taxonomy" id="2951"/>
    <lineage>
        <taxon>Eukaryota</taxon>
        <taxon>Sar</taxon>
        <taxon>Alveolata</taxon>
        <taxon>Dinophyceae</taxon>
        <taxon>Suessiales</taxon>
        <taxon>Symbiodiniaceae</taxon>
        <taxon>Symbiodinium</taxon>
    </lineage>
</organism>
<feature type="chain" id="PRO_5012638553" evidence="2">
    <location>
        <begin position="34"/>
        <end position="628"/>
    </location>
</feature>
<dbReference type="OrthoDB" id="411246at2759"/>
<keyword evidence="2" id="KW-0732">Signal</keyword>
<feature type="compositionally biased region" description="Basic and acidic residues" evidence="1">
    <location>
        <begin position="55"/>
        <end position="87"/>
    </location>
</feature>
<reference evidence="3 4" key="1">
    <citation type="submission" date="2016-02" db="EMBL/GenBank/DDBJ databases">
        <title>Genome analysis of coral dinoflagellate symbionts highlights evolutionary adaptations to a symbiotic lifestyle.</title>
        <authorList>
            <person name="Aranda M."/>
            <person name="Li Y."/>
            <person name="Liew Y.J."/>
            <person name="Baumgarten S."/>
            <person name="Simakov O."/>
            <person name="Wilson M."/>
            <person name="Piel J."/>
            <person name="Ashoor H."/>
            <person name="Bougouffa S."/>
            <person name="Bajic V.B."/>
            <person name="Ryu T."/>
            <person name="Ravasi T."/>
            <person name="Bayer T."/>
            <person name="Micklem G."/>
            <person name="Kim H."/>
            <person name="Bhak J."/>
            <person name="Lajeunesse T.C."/>
            <person name="Voolstra C.R."/>
        </authorList>
    </citation>
    <scope>NUCLEOTIDE SEQUENCE [LARGE SCALE GENOMIC DNA]</scope>
    <source>
        <strain evidence="3 4">CCMP2467</strain>
    </source>
</reference>
<dbReference type="AlphaFoldDB" id="A0A1Q9EU61"/>
<name>A0A1Q9EU61_SYMMI</name>